<evidence type="ECO:0000313" key="3">
    <source>
        <dbReference type="Proteomes" id="UP000682733"/>
    </source>
</evidence>
<name>A0A8S2MV40_9BILA</name>
<dbReference type="Proteomes" id="UP000682733">
    <property type="component" value="Unassembled WGS sequence"/>
</dbReference>
<protein>
    <submittedName>
        <fullName evidence="2">Uncharacterized protein</fullName>
    </submittedName>
</protein>
<dbReference type="Gene3D" id="3.90.176.10">
    <property type="entry name" value="Toxin ADP-ribosyltransferase, Chain A, domain 1"/>
    <property type="match status" value="1"/>
</dbReference>
<comment type="caution">
    <text evidence="2">The sequence shown here is derived from an EMBL/GenBank/DDBJ whole genome shotgun (WGS) entry which is preliminary data.</text>
</comment>
<gene>
    <name evidence="1" type="ORF">OVA965_LOCUS21843</name>
    <name evidence="2" type="ORF">TMI583_LOCUS22554</name>
</gene>
<dbReference type="SUPFAM" id="SSF56399">
    <property type="entry name" value="ADP-ribosylation"/>
    <property type="match status" value="1"/>
</dbReference>
<sequence>MSQSYSAIWLDHTGDVIASRSTYVALCKIDPYLKRFRNLDECSNYITRLEETDGKAVLIVSSRTVHSLETLLQASVQLSQIDSVHLLSATVPVSGNDTSQCQEAYDVYPDLQSLCTGLTGMQKIPRQSTSVRDALRHDFAINSVAAATPIPTHVSMTTTSLPASSKRQEAQFMYSYFIREILNTLKSDEAEMVEFCRGKCAGDETQLALVQEFQDYYEAKDAVFWYTRDSFLYRILNKALREQDIEVLYSIRYYIKDLHRQLSELHAAQRETSSEIETVYRGQLMHNEDFDTKIRTNVGGFFSVSSFLSTTRKKELASEVYAGDGQHWKELQSVLFQIDIDKRVNKFPYADISAESIFEEEESETLFSMGAVFRIQSAEEEDKGVWLVKLVLTGEEDKELRVGLSH</sequence>
<reference evidence="2" key="1">
    <citation type="submission" date="2021-02" db="EMBL/GenBank/DDBJ databases">
        <authorList>
            <person name="Nowell W R."/>
        </authorList>
    </citation>
    <scope>NUCLEOTIDE SEQUENCE</scope>
</reference>
<dbReference type="EMBL" id="CAJOBA010033419">
    <property type="protein sequence ID" value="CAF3967075.1"/>
    <property type="molecule type" value="Genomic_DNA"/>
</dbReference>
<evidence type="ECO:0000313" key="2">
    <source>
        <dbReference type="EMBL" id="CAF3967075.1"/>
    </source>
</evidence>
<accession>A0A8S2MV40</accession>
<dbReference type="EMBL" id="CAJNOK010012103">
    <property type="protein sequence ID" value="CAF1155918.1"/>
    <property type="molecule type" value="Genomic_DNA"/>
</dbReference>
<dbReference type="AlphaFoldDB" id="A0A8S2MV40"/>
<evidence type="ECO:0000313" key="1">
    <source>
        <dbReference type="EMBL" id="CAF1155918.1"/>
    </source>
</evidence>
<dbReference type="Proteomes" id="UP000677228">
    <property type="component" value="Unassembled WGS sequence"/>
</dbReference>
<proteinExistence type="predicted"/>
<organism evidence="2 3">
    <name type="scientific">Didymodactylos carnosus</name>
    <dbReference type="NCBI Taxonomy" id="1234261"/>
    <lineage>
        <taxon>Eukaryota</taxon>
        <taxon>Metazoa</taxon>
        <taxon>Spiralia</taxon>
        <taxon>Gnathifera</taxon>
        <taxon>Rotifera</taxon>
        <taxon>Eurotatoria</taxon>
        <taxon>Bdelloidea</taxon>
        <taxon>Philodinida</taxon>
        <taxon>Philodinidae</taxon>
        <taxon>Didymodactylos</taxon>
    </lineage>
</organism>
<dbReference type="PROSITE" id="PS51996">
    <property type="entry name" value="TR_MART"/>
    <property type="match status" value="1"/>
</dbReference>